<comment type="caution">
    <text evidence="2">The sequence shown here is derived from an EMBL/GenBank/DDBJ whole genome shotgun (WGS) entry which is preliminary data.</text>
</comment>
<dbReference type="SMART" id="SM00014">
    <property type="entry name" value="acidPPc"/>
    <property type="match status" value="1"/>
</dbReference>
<dbReference type="SUPFAM" id="SSF48317">
    <property type="entry name" value="Acid phosphatase/Vanadium-dependent haloperoxidase"/>
    <property type="match status" value="1"/>
</dbReference>
<sequence>YTGHCSCQYRKQQSSDGQLEISPSVQLLVACVLAVALLGSTTGPEGSLITDVDGYVHQFLIAALSPEDHRFFAAVSNRLDDFGQLLAWLLAGLSTLILLSTRGEGGLPLILSTPSGLEGIKFLQRMLKEIFHRQRPSELLTDFSYPSAHTARFAFCVALVLCVLLPRLERSSKQAPREASAATWWAAAAVSWIVMGSLRVLADAHWPSDTAGGACLGVSMAAAIDIVWRRSAYIVS</sequence>
<feature type="non-terminal residue" evidence="2">
    <location>
        <position position="1"/>
    </location>
</feature>
<name>A0A812W526_SYMPI</name>
<evidence type="ECO:0000313" key="3">
    <source>
        <dbReference type="Proteomes" id="UP000649617"/>
    </source>
</evidence>
<accession>A0A812W526</accession>
<dbReference type="Pfam" id="PF01569">
    <property type="entry name" value="PAP2"/>
    <property type="match status" value="1"/>
</dbReference>
<protein>
    <recommendedName>
        <fullName evidence="1">Phosphatidic acid phosphatase type 2/haloperoxidase domain-containing protein</fullName>
    </recommendedName>
</protein>
<keyword evidence="3" id="KW-1185">Reference proteome</keyword>
<feature type="domain" description="Phosphatidic acid phosphatase type 2/haloperoxidase" evidence="1">
    <location>
        <begin position="110"/>
        <end position="225"/>
    </location>
</feature>
<gene>
    <name evidence="2" type="ORF">SPIL2461_LOCUS17680</name>
</gene>
<dbReference type="EMBL" id="CAJNIZ010043314">
    <property type="protein sequence ID" value="CAE7657004.1"/>
    <property type="molecule type" value="Genomic_DNA"/>
</dbReference>
<dbReference type="Gene3D" id="1.20.144.10">
    <property type="entry name" value="Phosphatidic acid phosphatase type 2/haloperoxidase"/>
    <property type="match status" value="1"/>
</dbReference>
<proteinExistence type="predicted"/>
<evidence type="ECO:0000313" key="2">
    <source>
        <dbReference type="EMBL" id="CAE7657004.1"/>
    </source>
</evidence>
<dbReference type="Proteomes" id="UP000649617">
    <property type="component" value="Unassembled WGS sequence"/>
</dbReference>
<organism evidence="2 3">
    <name type="scientific">Symbiodinium pilosum</name>
    <name type="common">Dinoflagellate</name>
    <dbReference type="NCBI Taxonomy" id="2952"/>
    <lineage>
        <taxon>Eukaryota</taxon>
        <taxon>Sar</taxon>
        <taxon>Alveolata</taxon>
        <taxon>Dinophyceae</taxon>
        <taxon>Suessiales</taxon>
        <taxon>Symbiodiniaceae</taxon>
        <taxon>Symbiodinium</taxon>
    </lineage>
</organism>
<reference evidence="2" key="1">
    <citation type="submission" date="2021-02" db="EMBL/GenBank/DDBJ databases">
        <authorList>
            <person name="Dougan E. K."/>
            <person name="Rhodes N."/>
            <person name="Thang M."/>
            <person name="Chan C."/>
        </authorList>
    </citation>
    <scope>NUCLEOTIDE SEQUENCE</scope>
</reference>
<dbReference type="AlphaFoldDB" id="A0A812W526"/>
<feature type="non-terminal residue" evidence="2">
    <location>
        <position position="236"/>
    </location>
</feature>
<dbReference type="InterPro" id="IPR036938">
    <property type="entry name" value="PAP2/HPO_sf"/>
</dbReference>
<dbReference type="InterPro" id="IPR000326">
    <property type="entry name" value="PAP2/HPO"/>
</dbReference>
<evidence type="ECO:0000259" key="1">
    <source>
        <dbReference type="SMART" id="SM00014"/>
    </source>
</evidence>